<reference evidence="1" key="1">
    <citation type="submission" date="2023-07" db="EMBL/GenBank/DDBJ databases">
        <title>Sorghum-associated microbial communities from plants grown in Nebraska, USA.</title>
        <authorList>
            <person name="Schachtman D."/>
        </authorList>
    </citation>
    <scope>NUCLEOTIDE SEQUENCE</scope>
    <source>
        <strain evidence="1">DS1280</strain>
    </source>
</reference>
<organism evidence="1 2">
    <name type="scientific">Chryseobacterium bernardetii</name>
    <dbReference type="NCBI Taxonomy" id="1241978"/>
    <lineage>
        <taxon>Bacteria</taxon>
        <taxon>Pseudomonadati</taxon>
        <taxon>Bacteroidota</taxon>
        <taxon>Flavobacteriia</taxon>
        <taxon>Flavobacteriales</taxon>
        <taxon>Weeksellaceae</taxon>
        <taxon>Chryseobacterium group</taxon>
        <taxon>Chryseobacterium</taxon>
    </lineage>
</organism>
<comment type="caution">
    <text evidence="1">The sequence shown here is derived from an EMBL/GenBank/DDBJ whole genome shotgun (WGS) entry which is preliminary data.</text>
</comment>
<dbReference type="Proteomes" id="UP001184376">
    <property type="component" value="Unassembled WGS sequence"/>
</dbReference>
<sequence>MQQSYDDKHSTRFVKTEKDLLIYANLKILHTFIL</sequence>
<proteinExistence type="predicted"/>
<evidence type="ECO:0000313" key="2">
    <source>
        <dbReference type="Proteomes" id="UP001184376"/>
    </source>
</evidence>
<evidence type="ECO:0000313" key="1">
    <source>
        <dbReference type="EMBL" id="MDR6440449.1"/>
    </source>
</evidence>
<name>A0ACC6IS45_9FLAO</name>
<protein>
    <submittedName>
        <fullName evidence="1">Uncharacterized protein</fullName>
    </submittedName>
</protein>
<gene>
    <name evidence="1" type="ORF">J2795_001149</name>
</gene>
<keyword evidence="2" id="KW-1185">Reference proteome</keyword>
<dbReference type="EMBL" id="JAVDRG010000002">
    <property type="protein sequence ID" value="MDR6440449.1"/>
    <property type="molecule type" value="Genomic_DNA"/>
</dbReference>
<accession>A0ACC6IS45</accession>